<dbReference type="GeneID" id="54363618"/>
<reference evidence="3" key="2">
    <citation type="submission" date="2020-04" db="EMBL/GenBank/DDBJ databases">
        <authorList>
            <consortium name="NCBI Genome Project"/>
        </authorList>
    </citation>
    <scope>NUCLEOTIDE SEQUENCE</scope>
    <source>
        <strain evidence="3">CBS 342.82</strain>
    </source>
</reference>
<gene>
    <name evidence="3" type="ORF">K489DRAFT_384254</name>
</gene>
<reference evidence="3" key="3">
    <citation type="submission" date="2025-08" db="UniProtKB">
        <authorList>
            <consortium name="RefSeq"/>
        </authorList>
    </citation>
    <scope>IDENTIFICATION</scope>
    <source>
        <strain evidence="3">CBS 342.82</strain>
    </source>
</reference>
<feature type="compositionally biased region" description="Polar residues" evidence="1">
    <location>
        <begin position="103"/>
        <end position="118"/>
    </location>
</feature>
<protein>
    <submittedName>
        <fullName evidence="3">Uncharacterized protein</fullName>
    </submittedName>
</protein>
<feature type="compositionally biased region" description="Polar residues" evidence="1">
    <location>
        <begin position="42"/>
        <end position="56"/>
    </location>
</feature>
<keyword evidence="2" id="KW-1185">Reference proteome</keyword>
<evidence type="ECO:0000313" key="3">
    <source>
        <dbReference type="RefSeq" id="XP_033456374.1"/>
    </source>
</evidence>
<organism evidence="3">
    <name type="scientific">Dissoconium aciculare CBS 342.82</name>
    <dbReference type="NCBI Taxonomy" id="1314786"/>
    <lineage>
        <taxon>Eukaryota</taxon>
        <taxon>Fungi</taxon>
        <taxon>Dikarya</taxon>
        <taxon>Ascomycota</taxon>
        <taxon>Pezizomycotina</taxon>
        <taxon>Dothideomycetes</taxon>
        <taxon>Dothideomycetidae</taxon>
        <taxon>Mycosphaerellales</taxon>
        <taxon>Dissoconiaceae</taxon>
        <taxon>Dissoconium</taxon>
    </lineage>
</organism>
<evidence type="ECO:0000256" key="1">
    <source>
        <dbReference type="SAM" id="MobiDB-lite"/>
    </source>
</evidence>
<feature type="compositionally biased region" description="Polar residues" evidence="1">
    <location>
        <begin position="74"/>
        <end position="94"/>
    </location>
</feature>
<evidence type="ECO:0000313" key="2">
    <source>
        <dbReference type="Proteomes" id="UP000504637"/>
    </source>
</evidence>
<dbReference type="AlphaFoldDB" id="A0A6J3LUK8"/>
<proteinExistence type="predicted"/>
<sequence length="346" mass="39127">MSRRQRLADQFVRNLLSPPMSATVNDPSPDLTPPARAMAEQPTANLARSGQATTASMPPDVMITRGEKGGAANYQPSMPTGPSNAGVHTTSHGADSTHEADSSEASSRGQTRLMSSDNPWRATSGLPPVDVPYWYTGDPDPSWQNEIIHRQLPPPSRDPKFLTNLQQYDLLIKRRSEVAAATDPQDIYAKARKQSFSLKSQDEWASHRYLWRLSGYLHSQAFLMDRHAREDVREEPMTIFGHAAKVVASAPPAEEVETKERELFVKREKEYQSSSRRWLVNVAADCPVYLKNAEQRVQFDCMQRIELERYRRDAAMELGILRKFWDRKKQRIVQGKKTDPSTYTGA</sequence>
<dbReference type="Proteomes" id="UP000504637">
    <property type="component" value="Unplaced"/>
</dbReference>
<reference evidence="3" key="1">
    <citation type="submission" date="2020-01" db="EMBL/GenBank/DDBJ databases">
        <authorList>
            <consortium name="DOE Joint Genome Institute"/>
            <person name="Haridas S."/>
            <person name="Albert R."/>
            <person name="Binder M."/>
            <person name="Bloem J."/>
            <person name="Labutti K."/>
            <person name="Salamov A."/>
            <person name="Andreopoulos B."/>
            <person name="Baker S.E."/>
            <person name="Barry K."/>
            <person name="Bills G."/>
            <person name="Bluhm B.H."/>
            <person name="Cannon C."/>
            <person name="Castanera R."/>
            <person name="Culley D.E."/>
            <person name="Daum C."/>
            <person name="Ezra D."/>
            <person name="Gonzalez J.B."/>
            <person name="Henrissat B."/>
            <person name="Kuo A."/>
            <person name="Liang C."/>
            <person name="Lipzen A."/>
            <person name="Lutzoni F."/>
            <person name="Magnuson J."/>
            <person name="Mondo S."/>
            <person name="Nolan M."/>
            <person name="Ohm R."/>
            <person name="Pangilinan J."/>
            <person name="Park H.-J."/>
            <person name="Ramirez L."/>
            <person name="Alfaro M."/>
            <person name="Sun H."/>
            <person name="Tritt A."/>
            <person name="Yoshinaga Y."/>
            <person name="Zwiers L.-H."/>
            <person name="Turgeon B.G."/>
            <person name="Goodwin S.B."/>
            <person name="Spatafora J.W."/>
            <person name="Crous P.W."/>
            <person name="Grigoriev I.V."/>
        </authorList>
    </citation>
    <scope>NUCLEOTIDE SEQUENCE</scope>
    <source>
        <strain evidence="3">CBS 342.82</strain>
    </source>
</reference>
<accession>A0A6J3LUK8</accession>
<name>A0A6J3LUK8_9PEZI</name>
<feature type="region of interest" description="Disordered" evidence="1">
    <location>
        <begin position="13"/>
        <end position="124"/>
    </location>
</feature>
<dbReference type="RefSeq" id="XP_033456374.1">
    <property type="nucleotide sequence ID" value="XM_033605818.1"/>
</dbReference>